<proteinExistence type="predicted"/>
<keyword evidence="4" id="KW-1185">Reference proteome</keyword>
<feature type="domain" description="Fumarylacetoacetase-like C-terminal" evidence="2">
    <location>
        <begin position="90"/>
        <end position="260"/>
    </location>
</feature>
<dbReference type="GO" id="GO:0005737">
    <property type="term" value="C:cytoplasm"/>
    <property type="evidence" value="ECO:0007669"/>
    <property type="project" value="TreeGrafter"/>
</dbReference>
<accession>A0A4R4ZRL5</accession>
<reference evidence="3 4" key="1">
    <citation type="submission" date="2019-03" db="EMBL/GenBank/DDBJ databases">
        <title>Draft genome sequences of novel Actinobacteria.</title>
        <authorList>
            <person name="Sahin N."/>
            <person name="Ay H."/>
            <person name="Saygin H."/>
        </authorList>
    </citation>
    <scope>NUCLEOTIDE SEQUENCE [LARGE SCALE GENOMIC DNA]</scope>
    <source>
        <strain evidence="3 4">JCM 13523</strain>
    </source>
</reference>
<dbReference type="Proteomes" id="UP000295124">
    <property type="component" value="Unassembled WGS sequence"/>
</dbReference>
<comment type="caution">
    <text evidence="3">The sequence shown here is derived from an EMBL/GenBank/DDBJ whole genome shotgun (WGS) entry which is preliminary data.</text>
</comment>
<evidence type="ECO:0000313" key="4">
    <source>
        <dbReference type="Proteomes" id="UP000295124"/>
    </source>
</evidence>
<keyword evidence="1" id="KW-0456">Lyase</keyword>
<gene>
    <name evidence="3" type="ORF">E1263_06440</name>
</gene>
<dbReference type="GO" id="GO:0008684">
    <property type="term" value="F:2-oxopent-4-enoate hydratase activity"/>
    <property type="evidence" value="ECO:0007669"/>
    <property type="project" value="TreeGrafter"/>
</dbReference>
<dbReference type="SUPFAM" id="SSF56529">
    <property type="entry name" value="FAH"/>
    <property type="match status" value="1"/>
</dbReference>
<dbReference type="RefSeq" id="WP_132166242.1">
    <property type="nucleotide sequence ID" value="NZ_SMKX01000012.1"/>
</dbReference>
<dbReference type="EMBL" id="SMKX01000012">
    <property type="protein sequence ID" value="TDD61668.1"/>
    <property type="molecule type" value="Genomic_DNA"/>
</dbReference>
<dbReference type="InterPro" id="IPR011234">
    <property type="entry name" value="Fumarylacetoacetase-like_C"/>
</dbReference>
<dbReference type="PANTHER" id="PTHR30143">
    <property type="entry name" value="ACID HYDRATASE"/>
    <property type="match status" value="1"/>
</dbReference>
<dbReference type="PANTHER" id="PTHR30143:SF0">
    <property type="entry name" value="2-KETO-4-PENTENOATE HYDRATASE"/>
    <property type="match status" value="1"/>
</dbReference>
<evidence type="ECO:0000259" key="2">
    <source>
        <dbReference type="Pfam" id="PF01557"/>
    </source>
</evidence>
<protein>
    <submittedName>
        <fullName evidence="3">2-keto-4-pentenoate hydratase</fullName>
    </submittedName>
</protein>
<dbReference type="Pfam" id="PF01557">
    <property type="entry name" value="FAA_hydrolase"/>
    <property type="match status" value="1"/>
</dbReference>
<dbReference type="InterPro" id="IPR050772">
    <property type="entry name" value="Hydratase-Decarb/MhpD_sf"/>
</dbReference>
<dbReference type="AlphaFoldDB" id="A0A4R4ZRL5"/>
<sequence length="266" mass="26617">MTSPTASTLDEAVARLAAAAGTGVGCAPVRELIGADITAAYAVQQKGITARVNGGATLLGRKIGLTSEAVQRQLGVDQPDFGVLLSDMAYADAAELPVNRLLEPRVEAEIAFVLKADLAVGPFDADLVAGAVDYAVAALEIVDSRIAGWDITYADTIADNASAALYVLGRDRAGLDGFVPRVATMSMSLNGAVVSTGTGAASLGDPLAALAWLAMIALAMGAPLRAGEVVLSGALGPVVPIGAGDSVTATISGLGSVQASFVLAPE</sequence>
<name>A0A4R4ZRL5_9ACTN</name>
<organism evidence="3 4">
    <name type="scientific">Kribbella antibiotica</name>
    <dbReference type="NCBI Taxonomy" id="190195"/>
    <lineage>
        <taxon>Bacteria</taxon>
        <taxon>Bacillati</taxon>
        <taxon>Actinomycetota</taxon>
        <taxon>Actinomycetes</taxon>
        <taxon>Propionibacteriales</taxon>
        <taxon>Kribbellaceae</taxon>
        <taxon>Kribbella</taxon>
    </lineage>
</organism>
<evidence type="ECO:0000313" key="3">
    <source>
        <dbReference type="EMBL" id="TDD61668.1"/>
    </source>
</evidence>
<evidence type="ECO:0000256" key="1">
    <source>
        <dbReference type="ARBA" id="ARBA00023239"/>
    </source>
</evidence>
<dbReference type="Gene3D" id="3.90.850.10">
    <property type="entry name" value="Fumarylacetoacetase-like, C-terminal domain"/>
    <property type="match status" value="1"/>
</dbReference>
<dbReference type="OrthoDB" id="9792137at2"/>
<dbReference type="InterPro" id="IPR036663">
    <property type="entry name" value="Fumarylacetoacetase_C_sf"/>
</dbReference>